<dbReference type="KEGG" id="moc:BB934_44865"/>
<geneLocation type="plasmid" evidence="2">
    <name>unnamed4</name>
</geneLocation>
<organism evidence="2">
    <name type="scientific">Microvirga ossetica</name>
    <dbReference type="NCBI Taxonomy" id="1882682"/>
    <lineage>
        <taxon>Bacteria</taxon>
        <taxon>Pseudomonadati</taxon>
        <taxon>Pseudomonadota</taxon>
        <taxon>Alphaproteobacteria</taxon>
        <taxon>Hyphomicrobiales</taxon>
        <taxon>Methylobacteriaceae</taxon>
        <taxon>Microvirga</taxon>
    </lineage>
</organism>
<name>A0A1B2EZ86_9HYPH</name>
<accession>A0A1B2EZ86</accession>
<protein>
    <recommendedName>
        <fullName evidence="1">HTH DNA binding domain-containing protein</fullName>
    </recommendedName>
</protein>
<dbReference type="AlphaFoldDB" id="A0A1B2EZ86"/>
<evidence type="ECO:0000259" key="1">
    <source>
        <dbReference type="Pfam" id="PF11972"/>
    </source>
</evidence>
<reference evidence="2" key="1">
    <citation type="submission" date="2016-07" db="EMBL/GenBank/DDBJ databases">
        <title>Microvirga ossetica sp. nov. a new species of rhizobia isolated from root nodules of the legume species Vicia alpestris Steven originated from North Ossetia region in the Caucasus.</title>
        <authorList>
            <person name="Safronova V.I."/>
            <person name="Kuznetsova I.G."/>
            <person name="Sazanova A.L."/>
            <person name="Belimov A."/>
            <person name="Andronov E."/>
            <person name="Osledkin Y.S."/>
            <person name="Onishchuk O.P."/>
            <person name="Kurchak O.N."/>
            <person name="Shaposhnikov A.I."/>
            <person name="Willems A."/>
            <person name="Tikhonovich I.A."/>
        </authorList>
    </citation>
    <scope>NUCLEOTIDE SEQUENCE [LARGE SCALE GENOMIC DNA]</scope>
    <source>
        <strain evidence="2">V5/3M</strain>
        <plasmid evidence="2">unnamed4</plasmid>
    </source>
</reference>
<dbReference type="EMBL" id="CP016620">
    <property type="protein sequence ID" value="ANY85299.1"/>
    <property type="molecule type" value="Genomic_DNA"/>
</dbReference>
<evidence type="ECO:0000313" key="2">
    <source>
        <dbReference type="EMBL" id="ANY85299.1"/>
    </source>
</evidence>
<gene>
    <name evidence="2" type="ORF">BB934_44865</name>
</gene>
<feature type="domain" description="HTH DNA binding" evidence="1">
    <location>
        <begin position="63"/>
        <end position="119"/>
    </location>
</feature>
<keyword evidence="2" id="KW-0614">Plasmid</keyword>
<dbReference type="InterPro" id="IPR021068">
    <property type="entry name" value="HTH_DNA-bd"/>
</dbReference>
<sequence length="119" mass="13214">MAAGFKQSKFRPQGREGTLEKLQGFCQVLEEAVEIANKDLERLILAQQLMNRVADKCRSNSSLPGLVNLFLSRPLVTVPLGAKLLKVTPKAVDLMLLQLGGALPRELTGRRRYRAWGIV</sequence>
<proteinExistence type="predicted"/>
<dbReference type="Pfam" id="PF11972">
    <property type="entry name" value="HTH_13"/>
    <property type="match status" value="1"/>
</dbReference>